<evidence type="ECO:0000313" key="1">
    <source>
        <dbReference type="EMBL" id="TWH99180.1"/>
    </source>
</evidence>
<comment type="caution">
    <text evidence="1">The sequence shown here is derived from an EMBL/GenBank/DDBJ whole genome shotgun (WGS) entry which is preliminary data.</text>
</comment>
<evidence type="ECO:0000313" key="2">
    <source>
        <dbReference type="Proteomes" id="UP000315167"/>
    </source>
</evidence>
<dbReference type="Proteomes" id="UP000315167">
    <property type="component" value="Unassembled WGS sequence"/>
</dbReference>
<name>A0A562KUS6_9GAMM</name>
<reference evidence="1 2" key="1">
    <citation type="journal article" date="2015" name="Stand. Genomic Sci.">
        <title>Genomic Encyclopedia of Bacterial and Archaeal Type Strains, Phase III: the genomes of soil and plant-associated and newly described type strains.</title>
        <authorList>
            <person name="Whitman W.B."/>
            <person name="Woyke T."/>
            <person name="Klenk H.P."/>
            <person name="Zhou Y."/>
            <person name="Lilburn T.G."/>
            <person name="Beck B.J."/>
            <person name="De Vos P."/>
            <person name="Vandamme P."/>
            <person name="Eisen J.A."/>
            <person name="Garrity G."/>
            <person name="Hugenholtz P."/>
            <person name="Kyrpides N.C."/>
        </authorList>
    </citation>
    <scope>NUCLEOTIDE SEQUENCE [LARGE SCALE GENOMIC DNA]</scope>
    <source>
        <strain evidence="1 2">CGMCC 1.10821</strain>
    </source>
</reference>
<dbReference type="OrthoDB" id="6059132at2"/>
<proteinExistence type="predicted"/>
<organism evidence="1 2">
    <name type="scientific">Luteimonas cucumeris</name>
    <dbReference type="NCBI Taxonomy" id="985012"/>
    <lineage>
        <taxon>Bacteria</taxon>
        <taxon>Pseudomonadati</taxon>
        <taxon>Pseudomonadota</taxon>
        <taxon>Gammaproteobacteria</taxon>
        <taxon>Lysobacterales</taxon>
        <taxon>Lysobacteraceae</taxon>
        <taxon>Luteimonas</taxon>
    </lineage>
</organism>
<keyword evidence="2" id="KW-1185">Reference proteome</keyword>
<accession>A0A562KUS6</accession>
<gene>
    <name evidence="1" type="ORF">IP90_03171</name>
</gene>
<dbReference type="RefSeq" id="WP_144900652.1">
    <property type="nucleotide sequence ID" value="NZ_VLKN01000012.1"/>
</dbReference>
<protein>
    <submittedName>
        <fullName evidence="1">Uncharacterized protein</fullName>
    </submittedName>
</protein>
<sequence>MNIYTGLLFQQGHIQNPALALSLAGVTEPGTTDSAEASQVEAQRKRQEPCKPFHRGAIHAVCSTALSPFR</sequence>
<dbReference type="EMBL" id="VLKN01000012">
    <property type="protein sequence ID" value="TWH99180.1"/>
    <property type="molecule type" value="Genomic_DNA"/>
</dbReference>
<dbReference type="AlphaFoldDB" id="A0A562KUS6"/>